<sequence length="340" mass="38282">MNVRCTCVKFYRNFNSHSKTFKIQIKRTQRKSLSKMGQSLSEPVTTKCSLICKNEQVKVGLSSMQGWRVSMEDSHTLLLEVPQDPSASFYAIFDGHGGSKISEYASRHLYKWIFNQKAYQEGDIVQAIENGYLELDAFMRENKVLRDDLAGSTAVVVLIKGNTLYCGNAGDSRAIAVVNGTVRPLSHDHKPTEPAEYARIKEAGGWVEYNRVNGNLALSRALGDYMFKTNSKKSPKEQVVTAFPEVIVEEIDESWEFIVLACDGIWDVMSNEEVAGFIRDRLMRQLHPDVICEELMMTCLAPDSQMGGYGCDNMTVTIIVFQNTKVQNLENVALEKHLLL</sequence>
<evidence type="ECO:0000256" key="2">
    <source>
        <dbReference type="ARBA" id="ARBA00001946"/>
    </source>
</evidence>
<name>A0A8I6S836_CIMLE</name>
<evidence type="ECO:0000256" key="3">
    <source>
        <dbReference type="ARBA" id="ARBA00006702"/>
    </source>
</evidence>
<keyword evidence="7 9" id="KW-0904">Protein phosphatase</keyword>
<evidence type="ECO:0000259" key="10">
    <source>
        <dbReference type="PROSITE" id="PS51746"/>
    </source>
</evidence>
<dbReference type="GO" id="GO:0046872">
    <property type="term" value="F:metal ion binding"/>
    <property type="evidence" value="ECO:0007669"/>
    <property type="project" value="UniProtKB-KW"/>
</dbReference>
<comment type="similarity">
    <text evidence="3 9">Belongs to the PP2C family.</text>
</comment>
<dbReference type="SUPFAM" id="SSF81606">
    <property type="entry name" value="PP2C-like"/>
    <property type="match status" value="1"/>
</dbReference>
<dbReference type="RefSeq" id="XP_014259558.1">
    <property type="nucleotide sequence ID" value="XM_014404072.2"/>
</dbReference>
<dbReference type="OrthoDB" id="10264738at2759"/>
<accession>A0A8I6S836</accession>
<dbReference type="PANTHER" id="PTHR13832:SF565">
    <property type="entry name" value="AT28366P-RELATED"/>
    <property type="match status" value="1"/>
</dbReference>
<keyword evidence="12" id="KW-1185">Reference proteome</keyword>
<feature type="domain" description="PPM-type phosphatase" evidence="10">
    <location>
        <begin position="58"/>
        <end position="321"/>
    </location>
</feature>
<reference evidence="11" key="1">
    <citation type="submission" date="2022-01" db="UniProtKB">
        <authorList>
            <consortium name="EnsemblMetazoa"/>
        </authorList>
    </citation>
    <scope>IDENTIFICATION</scope>
</reference>
<keyword evidence="5" id="KW-0479">Metal-binding</keyword>
<dbReference type="SMART" id="SM00332">
    <property type="entry name" value="PP2Cc"/>
    <property type="match status" value="1"/>
</dbReference>
<evidence type="ECO:0000256" key="7">
    <source>
        <dbReference type="ARBA" id="ARBA00022912"/>
    </source>
</evidence>
<evidence type="ECO:0000313" key="12">
    <source>
        <dbReference type="Proteomes" id="UP000494040"/>
    </source>
</evidence>
<dbReference type="GeneID" id="106672545"/>
<dbReference type="InterPro" id="IPR036457">
    <property type="entry name" value="PPM-type-like_dom_sf"/>
</dbReference>
<evidence type="ECO:0000256" key="5">
    <source>
        <dbReference type="ARBA" id="ARBA00022723"/>
    </source>
</evidence>
<proteinExistence type="inferred from homology"/>
<dbReference type="PANTHER" id="PTHR13832">
    <property type="entry name" value="PROTEIN PHOSPHATASE 2C"/>
    <property type="match status" value="1"/>
</dbReference>
<evidence type="ECO:0000256" key="1">
    <source>
        <dbReference type="ARBA" id="ARBA00001936"/>
    </source>
</evidence>
<dbReference type="PROSITE" id="PS01032">
    <property type="entry name" value="PPM_1"/>
    <property type="match status" value="1"/>
</dbReference>
<dbReference type="Proteomes" id="UP000494040">
    <property type="component" value="Unassembled WGS sequence"/>
</dbReference>
<dbReference type="GO" id="GO:0004722">
    <property type="term" value="F:protein serine/threonine phosphatase activity"/>
    <property type="evidence" value="ECO:0007669"/>
    <property type="project" value="UniProtKB-EC"/>
</dbReference>
<dbReference type="InterPro" id="IPR001932">
    <property type="entry name" value="PPM-type_phosphatase-like_dom"/>
</dbReference>
<dbReference type="EC" id="3.1.3.16" evidence="4"/>
<dbReference type="Gene3D" id="3.60.40.10">
    <property type="entry name" value="PPM-type phosphatase domain"/>
    <property type="match status" value="1"/>
</dbReference>
<dbReference type="EnsemblMetazoa" id="XM_014404072.2">
    <property type="protein sequence ID" value="XP_014259558.1"/>
    <property type="gene ID" value="LOC106672545"/>
</dbReference>
<organism evidence="11 12">
    <name type="scientific">Cimex lectularius</name>
    <name type="common">Bed bug</name>
    <name type="synonym">Acanthia lectularia</name>
    <dbReference type="NCBI Taxonomy" id="79782"/>
    <lineage>
        <taxon>Eukaryota</taxon>
        <taxon>Metazoa</taxon>
        <taxon>Ecdysozoa</taxon>
        <taxon>Arthropoda</taxon>
        <taxon>Hexapoda</taxon>
        <taxon>Insecta</taxon>
        <taxon>Pterygota</taxon>
        <taxon>Neoptera</taxon>
        <taxon>Paraneoptera</taxon>
        <taxon>Hemiptera</taxon>
        <taxon>Heteroptera</taxon>
        <taxon>Panheteroptera</taxon>
        <taxon>Cimicomorpha</taxon>
        <taxon>Cimicidae</taxon>
        <taxon>Cimex</taxon>
    </lineage>
</organism>
<dbReference type="InterPro" id="IPR015655">
    <property type="entry name" value="PP2C"/>
</dbReference>
<dbReference type="AlphaFoldDB" id="A0A8I6S836"/>
<evidence type="ECO:0000256" key="9">
    <source>
        <dbReference type="RuleBase" id="RU003465"/>
    </source>
</evidence>
<evidence type="ECO:0000256" key="6">
    <source>
        <dbReference type="ARBA" id="ARBA00022801"/>
    </source>
</evidence>
<keyword evidence="8" id="KW-0464">Manganese</keyword>
<dbReference type="PROSITE" id="PS51746">
    <property type="entry name" value="PPM_2"/>
    <property type="match status" value="1"/>
</dbReference>
<dbReference type="KEGG" id="clec:106672545"/>
<comment type="cofactor">
    <cofactor evidence="2">
        <name>Mg(2+)</name>
        <dbReference type="ChEBI" id="CHEBI:18420"/>
    </cofactor>
</comment>
<evidence type="ECO:0000313" key="11">
    <source>
        <dbReference type="EnsemblMetazoa" id="XP_014259558.1"/>
    </source>
</evidence>
<dbReference type="OMA" id="TKRPEYR"/>
<dbReference type="CDD" id="cd00143">
    <property type="entry name" value="PP2Cc"/>
    <property type="match status" value="1"/>
</dbReference>
<evidence type="ECO:0000256" key="4">
    <source>
        <dbReference type="ARBA" id="ARBA00013081"/>
    </source>
</evidence>
<comment type="cofactor">
    <cofactor evidence="1">
        <name>Mn(2+)</name>
        <dbReference type="ChEBI" id="CHEBI:29035"/>
    </cofactor>
</comment>
<keyword evidence="6 9" id="KW-0378">Hydrolase</keyword>
<dbReference type="Pfam" id="PF00481">
    <property type="entry name" value="PP2C"/>
    <property type="match status" value="1"/>
</dbReference>
<protein>
    <recommendedName>
        <fullName evidence="4">protein-serine/threonine phosphatase</fullName>
        <ecNumber evidence="4">3.1.3.16</ecNumber>
    </recommendedName>
</protein>
<dbReference type="FunFam" id="3.60.40.10:FF:000016">
    <property type="entry name" value="Protein phosphatase 2C"/>
    <property type="match status" value="1"/>
</dbReference>
<dbReference type="InterPro" id="IPR000222">
    <property type="entry name" value="PP2C_BS"/>
</dbReference>
<evidence type="ECO:0000256" key="8">
    <source>
        <dbReference type="ARBA" id="ARBA00023211"/>
    </source>
</evidence>